<dbReference type="PANTHER" id="PTHR23135">
    <property type="entry name" value="MUR LIGASE FAMILY MEMBER"/>
    <property type="match status" value="1"/>
</dbReference>
<dbReference type="Proteomes" id="UP001205867">
    <property type="component" value="Unassembled WGS sequence"/>
</dbReference>
<dbReference type="GO" id="GO:0000287">
    <property type="term" value="F:magnesium ion binding"/>
    <property type="evidence" value="ECO:0007669"/>
    <property type="project" value="UniProtKB-UniRule"/>
</dbReference>
<keyword evidence="4 7" id="KW-0573">Peptidoglycan synthesis</keyword>
<keyword evidence="5 7" id="KW-0131">Cell cycle</keyword>
<comment type="function">
    <text evidence="7">Catalyzes the addition of an amino acid to the nucleotide precursor UDP-N-acetylmuramoyl-L-alanyl-D-glutamate (UMAG) in the biosynthesis of bacterial cell-wall peptidoglycan.</text>
</comment>
<dbReference type="InterPro" id="IPR000713">
    <property type="entry name" value="Mur_ligase_N"/>
</dbReference>
<dbReference type="InterPro" id="IPR013221">
    <property type="entry name" value="Mur_ligase_cen"/>
</dbReference>
<comment type="similarity">
    <text evidence="1 7">Belongs to the MurCDEF family. MurE subfamily.</text>
</comment>
<feature type="binding site" evidence="7">
    <location>
        <begin position="191"/>
        <end position="192"/>
    </location>
    <ligand>
        <name>UDP-N-acetyl-alpha-D-muramoyl-L-alanyl-D-glutamate</name>
        <dbReference type="ChEBI" id="CHEBI:83900"/>
    </ligand>
</feature>
<feature type="binding site" evidence="7">
    <location>
        <begin position="149"/>
        <end position="155"/>
    </location>
    <ligand>
        <name>ATP</name>
        <dbReference type="ChEBI" id="CHEBI:30616"/>
    </ligand>
</feature>
<feature type="modified residue" description="N6-carboxylysine" evidence="7">
    <location>
        <position position="258"/>
    </location>
</feature>
<evidence type="ECO:0000259" key="10">
    <source>
        <dbReference type="Pfam" id="PF01225"/>
    </source>
</evidence>
<comment type="PTM">
    <text evidence="7">Carboxylation is probably crucial for Mg(2+) binding and, consequently, for the gamma-phosphate positioning of ATP.</text>
</comment>
<evidence type="ECO:0000259" key="12">
    <source>
        <dbReference type="Pfam" id="PF08245"/>
    </source>
</evidence>
<keyword evidence="7" id="KW-0963">Cytoplasm</keyword>
<dbReference type="GO" id="GO:0008360">
    <property type="term" value="P:regulation of cell shape"/>
    <property type="evidence" value="ECO:0007669"/>
    <property type="project" value="UniProtKB-KW"/>
</dbReference>
<feature type="binding site" evidence="7">
    <location>
        <position position="226"/>
    </location>
    <ligand>
        <name>UDP-N-acetyl-alpha-D-muramoyl-L-alanyl-D-glutamate</name>
        <dbReference type="ChEBI" id="CHEBI:83900"/>
    </ligand>
</feature>
<evidence type="ECO:0000259" key="11">
    <source>
        <dbReference type="Pfam" id="PF02875"/>
    </source>
</evidence>
<keyword evidence="2 7" id="KW-0132">Cell division</keyword>
<feature type="domain" description="Mur ligase central" evidence="12">
    <location>
        <begin position="147"/>
        <end position="366"/>
    </location>
</feature>
<feature type="binding site" evidence="7">
    <location>
        <position position="62"/>
    </location>
    <ligand>
        <name>UDP-N-acetyl-alpha-D-muramoyl-L-alanyl-D-glutamate</name>
        <dbReference type="ChEBI" id="CHEBI:83900"/>
    </ligand>
</feature>
<comment type="subcellular location">
    <subcellularLocation>
        <location evidence="7 8">Cytoplasm</location>
    </subcellularLocation>
</comment>
<comment type="pathway">
    <text evidence="7 8">Cell wall biogenesis; peptidoglycan biosynthesis.</text>
</comment>
<gene>
    <name evidence="7" type="primary">murE</name>
    <name evidence="13" type="ORF">M3A82_007260</name>
</gene>
<feature type="binding site" evidence="7">
    <location>
        <position position="218"/>
    </location>
    <ligand>
        <name>UDP-N-acetyl-alpha-D-muramoyl-L-alanyl-D-glutamate</name>
        <dbReference type="ChEBI" id="CHEBI:83900"/>
    </ligand>
</feature>
<dbReference type="InterPro" id="IPR036565">
    <property type="entry name" value="Mur-like_cat_sf"/>
</dbReference>
<sequence>MTTPSDPPAPLTPAEQDAAFRPSHTPAAPWPALAHALAEAGIAAHVHGAAPADGVTGVSLDSRVVRPGDLYVAVPGARAHGAAFAATALDAGAVGVLTDAAGRALLAEQGLVDVPVLEVDAVRTAAGTVAARVYGGGRDAGPRLVGVTGTNGKTTTSFLAAALLEALGRRSGIVGTILIRAGEREVPSTLTTPEATQLHALMALMREEEVDTAVMEVSSHAVAYQRIAGLRYAVAGFTNLTQDHLDMHGSMQEYFAAKAGLFDPARTDHAVITLDGGEGPRWGVAMARAAGAPVTTLALGPAAPTPGALAEHDPGLRADWEVAELAPDGLGHRFTLRHAATGRELRASVGLPGRFNVANAALAVLLVLHAVGEEHLDALAAVLDVPAGEGPLAAAVPGRMEVVGREPDAVVDFAHNPDGMVQALRSLADARAAAGTRGRTLIVFGSAGDRDRDKRPVMGAIAARAADVVIVTDDTPHSEDPAPIRAHILAGARAEADRLAREEGRTVVIEEVADRAAAIRRAVELAGPQDGILLAGRGHETTMDYDGELVPLDDRVALREALAAGAAVVSASGSGPAREGKVIES</sequence>
<dbReference type="Gene3D" id="3.90.190.20">
    <property type="entry name" value="Mur ligase, C-terminal domain"/>
    <property type="match status" value="1"/>
</dbReference>
<dbReference type="Pfam" id="PF01225">
    <property type="entry name" value="Mur_ligase"/>
    <property type="match status" value="1"/>
</dbReference>
<evidence type="ECO:0000256" key="7">
    <source>
        <dbReference type="HAMAP-Rule" id="MF_00208"/>
    </source>
</evidence>
<dbReference type="SUPFAM" id="SSF63418">
    <property type="entry name" value="MurE/MurF N-terminal domain"/>
    <property type="match status" value="1"/>
</dbReference>
<protein>
    <recommendedName>
        <fullName evidence="7">UDP-N-acetylmuramyl-tripeptide synthetase</fullName>
        <ecNumber evidence="7">6.3.2.-</ecNumber>
    </recommendedName>
    <alternativeName>
        <fullName evidence="7">UDP-MurNAc-tripeptide synthetase</fullName>
    </alternativeName>
</protein>
<feature type="domain" description="Mur ligase N-terminal catalytic" evidence="10">
    <location>
        <begin position="55"/>
        <end position="133"/>
    </location>
</feature>
<dbReference type="GO" id="GO:0009252">
    <property type="term" value="P:peptidoglycan biosynthetic process"/>
    <property type="evidence" value="ECO:0007669"/>
    <property type="project" value="UniProtKB-UniRule"/>
</dbReference>
<evidence type="ECO:0000256" key="2">
    <source>
        <dbReference type="ARBA" id="ARBA00022618"/>
    </source>
</evidence>
<dbReference type="GO" id="GO:0005737">
    <property type="term" value="C:cytoplasm"/>
    <property type="evidence" value="ECO:0007669"/>
    <property type="project" value="UniProtKB-SubCell"/>
</dbReference>
<dbReference type="GO" id="GO:0051301">
    <property type="term" value="P:cell division"/>
    <property type="evidence" value="ECO:0007669"/>
    <property type="project" value="UniProtKB-KW"/>
</dbReference>
<evidence type="ECO:0000313" key="13">
    <source>
        <dbReference type="EMBL" id="MCV7629137.1"/>
    </source>
</evidence>
<keyword evidence="7" id="KW-0460">Magnesium</keyword>
<evidence type="ECO:0000256" key="9">
    <source>
        <dbReference type="SAM" id="MobiDB-lite"/>
    </source>
</evidence>
<dbReference type="InterPro" id="IPR035911">
    <property type="entry name" value="MurE/MurF_N"/>
</dbReference>
<evidence type="ECO:0000256" key="6">
    <source>
        <dbReference type="ARBA" id="ARBA00023316"/>
    </source>
</evidence>
<dbReference type="Gene3D" id="3.40.1190.10">
    <property type="entry name" value="Mur-like, catalytic domain"/>
    <property type="match status" value="1"/>
</dbReference>
<dbReference type="GO" id="GO:0071555">
    <property type="term" value="P:cell wall organization"/>
    <property type="evidence" value="ECO:0007669"/>
    <property type="project" value="UniProtKB-KW"/>
</dbReference>
<dbReference type="AlphaFoldDB" id="A0AAP3EX69"/>
<evidence type="ECO:0000313" key="14">
    <source>
        <dbReference type="Proteomes" id="UP001205867"/>
    </source>
</evidence>
<keyword evidence="7" id="KW-0067">ATP-binding</keyword>
<dbReference type="GO" id="GO:0005524">
    <property type="term" value="F:ATP binding"/>
    <property type="evidence" value="ECO:0007669"/>
    <property type="project" value="UniProtKB-UniRule"/>
</dbReference>
<evidence type="ECO:0000256" key="3">
    <source>
        <dbReference type="ARBA" id="ARBA00022960"/>
    </source>
</evidence>
<comment type="caution">
    <text evidence="7">Lacks conserved residue(s) required for the propagation of feature annotation.</text>
</comment>
<dbReference type="GO" id="GO:0016881">
    <property type="term" value="F:acid-amino acid ligase activity"/>
    <property type="evidence" value="ECO:0007669"/>
    <property type="project" value="UniProtKB-UniRule"/>
</dbReference>
<keyword evidence="6 7" id="KW-0961">Cell wall biogenesis/degradation</keyword>
<feature type="domain" description="Mur ligase C-terminal" evidence="11">
    <location>
        <begin position="398"/>
        <end position="538"/>
    </location>
</feature>
<feature type="binding site" evidence="7">
    <location>
        <position position="60"/>
    </location>
    <ligand>
        <name>UDP-N-acetyl-alpha-D-muramoyl-L-alanyl-D-glutamate</name>
        <dbReference type="ChEBI" id="CHEBI:83900"/>
    </ligand>
</feature>
<dbReference type="InterPro" id="IPR005761">
    <property type="entry name" value="UDP-N-AcMur-Glu-dNH2Pim_ligase"/>
</dbReference>
<dbReference type="EC" id="6.3.2.-" evidence="7"/>
<feature type="compositionally biased region" description="Pro residues" evidence="9">
    <location>
        <begin position="1"/>
        <end position="11"/>
    </location>
</feature>
<dbReference type="Pfam" id="PF08245">
    <property type="entry name" value="Mur_ligase_M"/>
    <property type="match status" value="1"/>
</dbReference>
<dbReference type="PANTHER" id="PTHR23135:SF4">
    <property type="entry name" value="UDP-N-ACETYLMURAMOYL-L-ALANYL-D-GLUTAMATE--2,6-DIAMINOPIMELATE LIGASE MURE HOMOLOG, CHLOROPLASTIC"/>
    <property type="match status" value="1"/>
</dbReference>
<accession>A0AAP3EX69</accession>
<name>A0AAP3EX69_MICLU</name>
<dbReference type="SUPFAM" id="SSF53244">
    <property type="entry name" value="MurD-like peptide ligases, peptide-binding domain"/>
    <property type="match status" value="1"/>
</dbReference>
<dbReference type="Gene3D" id="3.40.1390.10">
    <property type="entry name" value="MurE/MurF, N-terminal domain"/>
    <property type="match status" value="1"/>
</dbReference>
<dbReference type="HAMAP" id="MF_00208">
    <property type="entry name" value="MurE"/>
    <property type="match status" value="1"/>
</dbReference>
<evidence type="ECO:0000256" key="4">
    <source>
        <dbReference type="ARBA" id="ARBA00022984"/>
    </source>
</evidence>
<comment type="caution">
    <text evidence="13">The sequence shown here is derived from an EMBL/GenBank/DDBJ whole genome shotgun (WGS) entry which is preliminary data.</text>
</comment>
<keyword evidence="3 7" id="KW-0133">Cell shape</keyword>
<organism evidence="13 14">
    <name type="scientific">Micrococcus luteus</name>
    <name type="common">Micrococcus lysodeikticus</name>
    <dbReference type="NCBI Taxonomy" id="1270"/>
    <lineage>
        <taxon>Bacteria</taxon>
        <taxon>Bacillati</taxon>
        <taxon>Actinomycetota</taxon>
        <taxon>Actinomycetes</taxon>
        <taxon>Micrococcales</taxon>
        <taxon>Micrococcaceae</taxon>
        <taxon>Micrococcus</taxon>
    </lineage>
</organism>
<comment type="cofactor">
    <cofactor evidence="7">
        <name>Mg(2+)</name>
        <dbReference type="ChEBI" id="CHEBI:18420"/>
    </cofactor>
</comment>
<keyword evidence="7" id="KW-0547">Nucleotide-binding</keyword>
<dbReference type="InterPro" id="IPR004101">
    <property type="entry name" value="Mur_ligase_C"/>
</dbReference>
<proteinExistence type="inferred from homology"/>
<reference evidence="13" key="1">
    <citation type="submission" date="2023-06" db="EMBL/GenBank/DDBJ databases">
        <title>lsaBGC provides a comprehensive framework for evolutionary analysis of biosynthetic gene clusters within focal taxa.</title>
        <authorList>
            <person name="Salamzade R."/>
            <person name="Sandstrom S."/>
            <person name="Kalan L.R."/>
        </authorList>
    </citation>
    <scope>NUCLEOTIDE SEQUENCE</scope>
    <source>
        <strain evidence="13">P3-SID899</strain>
    </source>
</reference>
<feature type="region of interest" description="Disordered" evidence="9">
    <location>
        <begin position="1"/>
        <end position="26"/>
    </location>
</feature>
<dbReference type="EMBL" id="JALXKZ020000014">
    <property type="protein sequence ID" value="MCV7629137.1"/>
    <property type="molecule type" value="Genomic_DNA"/>
</dbReference>
<evidence type="ECO:0000256" key="8">
    <source>
        <dbReference type="RuleBase" id="RU004135"/>
    </source>
</evidence>
<dbReference type="SUPFAM" id="SSF53623">
    <property type="entry name" value="MurD-like peptide ligases, catalytic domain"/>
    <property type="match status" value="1"/>
</dbReference>
<dbReference type="InterPro" id="IPR036615">
    <property type="entry name" value="Mur_ligase_C_dom_sf"/>
</dbReference>
<dbReference type="NCBIfam" id="TIGR01085">
    <property type="entry name" value="murE"/>
    <property type="match status" value="1"/>
</dbReference>
<evidence type="ECO:0000256" key="5">
    <source>
        <dbReference type="ARBA" id="ARBA00023306"/>
    </source>
</evidence>
<keyword evidence="7 13" id="KW-0436">Ligase</keyword>
<evidence type="ECO:0000256" key="1">
    <source>
        <dbReference type="ARBA" id="ARBA00005898"/>
    </source>
</evidence>
<dbReference type="Pfam" id="PF02875">
    <property type="entry name" value="Mur_ligase_C"/>
    <property type="match status" value="1"/>
</dbReference>